<evidence type="ECO:0000256" key="5">
    <source>
        <dbReference type="ARBA" id="ARBA00022989"/>
    </source>
</evidence>
<protein>
    <recommendedName>
        <fullName evidence="10">DUF350 domain-containing protein</fullName>
    </recommendedName>
</protein>
<gene>
    <name evidence="8" type="ORF">SAMN04488524_4646</name>
</gene>
<evidence type="ECO:0000256" key="4">
    <source>
        <dbReference type="ARBA" id="ARBA00022692"/>
    </source>
</evidence>
<comment type="similarity">
    <text evidence="2">Belongs to the UPF0719 family.</text>
</comment>
<keyword evidence="9" id="KW-1185">Reference proteome</keyword>
<dbReference type="STRING" id="151894.SAMN04488524_4646"/>
<reference evidence="9" key="1">
    <citation type="submission" date="2017-04" db="EMBL/GenBank/DDBJ databases">
        <authorList>
            <person name="Varghese N."/>
            <person name="Submissions S."/>
        </authorList>
    </citation>
    <scope>NUCLEOTIDE SEQUENCE [LARGE SCALE GENOMIC DNA]</scope>
    <source>
        <strain evidence="9">DSM 12126</strain>
    </source>
</reference>
<dbReference type="EMBL" id="FWXT01000005">
    <property type="protein sequence ID" value="SMD06798.1"/>
    <property type="molecule type" value="Genomic_DNA"/>
</dbReference>
<dbReference type="OrthoDB" id="200249at2"/>
<keyword evidence="6 7" id="KW-0472">Membrane</keyword>
<keyword evidence="3" id="KW-1003">Cell membrane</keyword>
<dbReference type="AlphaFoldDB" id="A0A1W2ECH4"/>
<name>A0A1W2ECH4_9SPHI</name>
<sequence>MGIDELINYKYIVASVLYSVLGIAILVIAFWIIEKITPENLWKEIVDKQNMALAIVCAAFIIAVAIIVSSSIHG</sequence>
<dbReference type="GO" id="GO:0005886">
    <property type="term" value="C:plasma membrane"/>
    <property type="evidence" value="ECO:0007669"/>
    <property type="project" value="UniProtKB-SubCell"/>
</dbReference>
<evidence type="ECO:0000256" key="3">
    <source>
        <dbReference type="ARBA" id="ARBA00022475"/>
    </source>
</evidence>
<evidence type="ECO:0000256" key="6">
    <source>
        <dbReference type="ARBA" id="ARBA00023136"/>
    </source>
</evidence>
<evidence type="ECO:0000256" key="1">
    <source>
        <dbReference type="ARBA" id="ARBA00004651"/>
    </source>
</evidence>
<dbReference type="Pfam" id="PF03994">
    <property type="entry name" value="DUF350"/>
    <property type="match status" value="1"/>
</dbReference>
<dbReference type="InterPro" id="IPR007140">
    <property type="entry name" value="DUF350"/>
</dbReference>
<evidence type="ECO:0000256" key="7">
    <source>
        <dbReference type="SAM" id="Phobius"/>
    </source>
</evidence>
<organism evidence="8 9">
    <name type="scientific">Pedobacter africanus</name>
    <dbReference type="NCBI Taxonomy" id="151894"/>
    <lineage>
        <taxon>Bacteria</taxon>
        <taxon>Pseudomonadati</taxon>
        <taxon>Bacteroidota</taxon>
        <taxon>Sphingobacteriia</taxon>
        <taxon>Sphingobacteriales</taxon>
        <taxon>Sphingobacteriaceae</taxon>
        <taxon>Pedobacter</taxon>
    </lineage>
</organism>
<keyword evidence="5 7" id="KW-1133">Transmembrane helix</keyword>
<evidence type="ECO:0000313" key="8">
    <source>
        <dbReference type="EMBL" id="SMD06798.1"/>
    </source>
</evidence>
<evidence type="ECO:0008006" key="10">
    <source>
        <dbReference type="Google" id="ProtNLM"/>
    </source>
</evidence>
<comment type="subcellular location">
    <subcellularLocation>
        <location evidence="1">Cell membrane</location>
        <topology evidence="1">Multi-pass membrane protein</topology>
    </subcellularLocation>
</comment>
<proteinExistence type="inferred from homology"/>
<evidence type="ECO:0000256" key="2">
    <source>
        <dbReference type="ARBA" id="ARBA00005779"/>
    </source>
</evidence>
<accession>A0A1W2ECH4</accession>
<feature type="transmembrane region" description="Helical" evidence="7">
    <location>
        <begin position="12"/>
        <end position="33"/>
    </location>
</feature>
<dbReference type="RefSeq" id="WP_084241421.1">
    <property type="nucleotide sequence ID" value="NZ_FWXT01000005.1"/>
</dbReference>
<dbReference type="Proteomes" id="UP000192756">
    <property type="component" value="Unassembled WGS sequence"/>
</dbReference>
<feature type="transmembrane region" description="Helical" evidence="7">
    <location>
        <begin position="53"/>
        <end position="72"/>
    </location>
</feature>
<evidence type="ECO:0000313" key="9">
    <source>
        <dbReference type="Proteomes" id="UP000192756"/>
    </source>
</evidence>
<keyword evidence="4 7" id="KW-0812">Transmembrane</keyword>